<accession>A0AAX4NIH5</accession>
<dbReference type="GO" id="GO:0006555">
    <property type="term" value="P:methionine metabolic process"/>
    <property type="evidence" value="ECO:0007669"/>
    <property type="project" value="InterPro"/>
</dbReference>
<dbReference type="GeneID" id="95967907"/>
<evidence type="ECO:0000313" key="6">
    <source>
        <dbReference type="EMBL" id="WYY00592.1"/>
    </source>
</evidence>
<evidence type="ECO:0000256" key="3">
    <source>
        <dbReference type="ARBA" id="ARBA00022630"/>
    </source>
</evidence>
<dbReference type="AlphaFoldDB" id="A0AAX4NIH5"/>
<sequence length="274" mass="30938">MAKKDIGNLKIIRSVELVPSRTSSLSDIIDAGNLLADLSDMFTAPENPRGLPGIDPVIALYEATRNNNIIPMPHITPRDKNALFIRSQAITAMKFGINHFFVIGGDPISPDANSKEVREIDVMETITEINQSRKLIKSRDGDQSEIVIGSAINPYRSNEEEIALKKMEHGSRLFISQIIFDPQLLEKEWIKKRNFKIMAGFMAIRKKSQVDFAEKLHINMSAEVREKFQYSDDIESTSRRVILETFDSLKGYVDGIHIMPLGHNNLAKDILECI</sequence>
<gene>
    <name evidence="6" type="ORF">OXIME_001170</name>
</gene>
<keyword evidence="3" id="KW-0285">Flavoprotein</keyword>
<evidence type="ECO:0000256" key="4">
    <source>
        <dbReference type="ARBA" id="ARBA00022827"/>
    </source>
</evidence>
<protein>
    <submittedName>
        <fullName evidence="6">Methylenetetrahydrofolate reductase</fullName>
    </submittedName>
</protein>
<comment type="pathway">
    <text evidence="2">One-carbon metabolism; tetrahydrofolate interconversion.</text>
</comment>
<dbReference type="Proteomes" id="UP001451606">
    <property type="component" value="Chromosome"/>
</dbReference>
<keyword evidence="5" id="KW-0560">Oxidoreductase</keyword>
<dbReference type="InterPro" id="IPR003171">
    <property type="entry name" value="Mehydrof_redctse-like"/>
</dbReference>
<evidence type="ECO:0000256" key="1">
    <source>
        <dbReference type="ARBA" id="ARBA00001974"/>
    </source>
</evidence>
<name>A0AAX4NIH5_9ARCH</name>
<dbReference type="InterPro" id="IPR029041">
    <property type="entry name" value="FAD-linked_oxidoreductase-like"/>
</dbReference>
<evidence type="ECO:0000313" key="7">
    <source>
        <dbReference type="Proteomes" id="UP001451606"/>
    </source>
</evidence>
<dbReference type="GO" id="GO:0004489">
    <property type="term" value="F:methylenetetrahydrofolate reductase [NAD(P)H] activity"/>
    <property type="evidence" value="ECO:0007669"/>
    <property type="project" value="InterPro"/>
</dbReference>
<reference evidence="6 7" key="1">
    <citation type="submission" date="2023-09" db="EMBL/GenBank/DDBJ databases">
        <authorList>
            <person name="Golyshina O.V."/>
            <person name="Lunev E.A."/>
            <person name="Bargiela R."/>
            <person name="Gaines M.C."/>
            <person name="Daum B."/>
            <person name="Bale N.J."/>
            <person name="Koenen M."/>
            <person name="Sinninghe Damst J.S."/>
            <person name="Yakimov M."/>
            <person name="Golyshin P.N."/>
        </authorList>
    </citation>
    <scope>NUCLEOTIDE SEQUENCE [LARGE SCALE GENOMIC DNA]</scope>
    <source>
        <strain evidence="6 7">M1</strain>
    </source>
</reference>
<dbReference type="SUPFAM" id="SSF51730">
    <property type="entry name" value="FAD-linked oxidoreductase"/>
    <property type="match status" value="1"/>
</dbReference>
<dbReference type="EMBL" id="CP133772">
    <property type="protein sequence ID" value="WYY00592.1"/>
    <property type="molecule type" value="Genomic_DNA"/>
</dbReference>
<organism evidence="6 7">
    <name type="scientific">Oxyplasma meridianum</name>
    <dbReference type="NCBI Taxonomy" id="3073602"/>
    <lineage>
        <taxon>Archaea</taxon>
        <taxon>Methanobacteriati</taxon>
        <taxon>Thermoplasmatota</taxon>
        <taxon>Thermoplasmata</taxon>
        <taxon>Thermoplasmatales</taxon>
        <taxon>Thermoplasmataceae</taxon>
        <taxon>Oxyplasma</taxon>
    </lineage>
</organism>
<evidence type="ECO:0000256" key="2">
    <source>
        <dbReference type="ARBA" id="ARBA00004777"/>
    </source>
</evidence>
<keyword evidence="4" id="KW-0274">FAD</keyword>
<dbReference type="RefSeq" id="WP_393970926.1">
    <property type="nucleotide sequence ID" value="NZ_CP133772.1"/>
</dbReference>
<dbReference type="Gene3D" id="3.20.20.220">
    <property type="match status" value="1"/>
</dbReference>
<dbReference type="KEGG" id="omr:OXIME_001170"/>
<dbReference type="Pfam" id="PF02219">
    <property type="entry name" value="MTHFR"/>
    <property type="match status" value="1"/>
</dbReference>
<keyword evidence="7" id="KW-1185">Reference proteome</keyword>
<proteinExistence type="predicted"/>
<evidence type="ECO:0000256" key="5">
    <source>
        <dbReference type="ARBA" id="ARBA00023002"/>
    </source>
</evidence>
<comment type="cofactor">
    <cofactor evidence="1">
        <name>FAD</name>
        <dbReference type="ChEBI" id="CHEBI:57692"/>
    </cofactor>
</comment>